<sequence>MCLLALLLILKLHLDCQTRKAPVVNASTALANRGYRQALQYLDRHWVALRTGPAGAYGYERHDRIDSVGLRCALRRYTLGSGRRRLEQPAPPGAAVYAGYGIQPVL</sequence>
<evidence type="ECO:0000313" key="2">
    <source>
        <dbReference type="Proteomes" id="UP001500567"/>
    </source>
</evidence>
<reference evidence="2" key="1">
    <citation type="journal article" date="2019" name="Int. J. Syst. Evol. Microbiol.">
        <title>The Global Catalogue of Microorganisms (GCM) 10K type strain sequencing project: providing services to taxonomists for standard genome sequencing and annotation.</title>
        <authorList>
            <consortium name="The Broad Institute Genomics Platform"/>
            <consortium name="The Broad Institute Genome Sequencing Center for Infectious Disease"/>
            <person name="Wu L."/>
            <person name="Ma J."/>
        </authorList>
    </citation>
    <scope>NUCLEOTIDE SEQUENCE [LARGE SCALE GENOMIC DNA]</scope>
    <source>
        <strain evidence="2">JCM 17224</strain>
    </source>
</reference>
<protein>
    <submittedName>
        <fullName evidence="1">Uncharacterized protein</fullName>
    </submittedName>
</protein>
<accession>A0ABP7SAR3</accession>
<dbReference type="RefSeq" id="WP_345072917.1">
    <property type="nucleotide sequence ID" value="NZ_BAABDJ010000019.1"/>
</dbReference>
<gene>
    <name evidence="1" type="ORF">GCM10022408_21300</name>
</gene>
<comment type="caution">
    <text evidence="1">The sequence shown here is derived from an EMBL/GenBank/DDBJ whole genome shotgun (WGS) entry which is preliminary data.</text>
</comment>
<dbReference type="Proteomes" id="UP001500567">
    <property type="component" value="Unassembled WGS sequence"/>
</dbReference>
<dbReference type="EMBL" id="BAABDJ010000019">
    <property type="protein sequence ID" value="GAA4008922.1"/>
    <property type="molecule type" value="Genomic_DNA"/>
</dbReference>
<evidence type="ECO:0000313" key="1">
    <source>
        <dbReference type="EMBL" id="GAA4008922.1"/>
    </source>
</evidence>
<proteinExistence type="predicted"/>
<name>A0ABP7SAR3_9BACT</name>
<organism evidence="1 2">
    <name type="scientific">Hymenobacter fastidiosus</name>
    <dbReference type="NCBI Taxonomy" id="486264"/>
    <lineage>
        <taxon>Bacteria</taxon>
        <taxon>Pseudomonadati</taxon>
        <taxon>Bacteroidota</taxon>
        <taxon>Cytophagia</taxon>
        <taxon>Cytophagales</taxon>
        <taxon>Hymenobacteraceae</taxon>
        <taxon>Hymenobacter</taxon>
    </lineage>
</organism>
<keyword evidence="2" id="KW-1185">Reference proteome</keyword>